<feature type="compositionally biased region" description="Low complexity" evidence="1">
    <location>
        <begin position="94"/>
        <end position="109"/>
    </location>
</feature>
<feature type="compositionally biased region" description="Basic and acidic residues" evidence="1">
    <location>
        <begin position="70"/>
        <end position="83"/>
    </location>
</feature>
<evidence type="ECO:0000313" key="2">
    <source>
        <dbReference type="EMBL" id="EAY31533.1"/>
    </source>
</evidence>
<feature type="compositionally biased region" description="Basic residues" evidence="1">
    <location>
        <begin position="257"/>
        <end position="268"/>
    </location>
</feature>
<dbReference type="EMBL" id="AAWS01000002">
    <property type="protein sequence ID" value="EAY31533.1"/>
    <property type="molecule type" value="Genomic_DNA"/>
</dbReference>
<evidence type="ECO:0000313" key="3">
    <source>
        <dbReference type="Proteomes" id="UP000004095"/>
    </source>
</evidence>
<reference evidence="2 3" key="1">
    <citation type="submission" date="2007-01" db="EMBL/GenBank/DDBJ databases">
        <authorList>
            <person name="Haygood M."/>
            <person name="Podell S."/>
            <person name="Anderson C."/>
            <person name="Hopkinson B."/>
            <person name="Roe K."/>
            <person name="Barbeau K."/>
            <person name="Gaasterland T."/>
            <person name="Ferriera S."/>
            <person name="Johnson J."/>
            <person name="Kravitz S."/>
            <person name="Beeson K."/>
            <person name="Sutton G."/>
            <person name="Rogers Y.-H."/>
            <person name="Friedman R."/>
            <person name="Frazier M."/>
            <person name="Venter J.C."/>
        </authorList>
    </citation>
    <scope>NUCLEOTIDE SEQUENCE [LARGE SCALE GENOMIC DNA]</scope>
    <source>
        <strain evidence="2 3">ATCC 23134</strain>
    </source>
</reference>
<dbReference type="AlphaFoldDB" id="A1ZCZ4"/>
<keyword evidence="3" id="KW-1185">Reference proteome</keyword>
<feature type="region of interest" description="Disordered" evidence="1">
    <location>
        <begin position="414"/>
        <end position="455"/>
    </location>
</feature>
<proteinExistence type="predicted"/>
<feature type="compositionally biased region" description="Basic and acidic residues" evidence="1">
    <location>
        <begin position="439"/>
        <end position="451"/>
    </location>
</feature>
<dbReference type="eggNOG" id="COG0711">
    <property type="taxonomic scope" value="Bacteria"/>
</dbReference>
<feature type="compositionally biased region" description="Polar residues" evidence="1">
    <location>
        <begin position="115"/>
        <end position="128"/>
    </location>
</feature>
<feature type="region of interest" description="Disordered" evidence="1">
    <location>
        <begin position="312"/>
        <end position="378"/>
    </location>
</feature>
<gene>
    <name evidence="2" type="ORF">M23134_05039</name>
</gene>
<sequence length="498" mass="55132">MPGDLSKANSLMPPTHPYHPNGQPHQLISPYMAQQPQGKLVPKDANYLSSDGTLTPKENPYPFMQGKLVPKGERLSFRRKADTEPIAPTKQAPKGELTQGTLTKGKLTQAKPTKDNSPSNQPGHQTTEPPLRRKATPTGKTEQAPPKKDPPTLPLAPPKAKKMAAKKVVTNQPSADKIIGFSQLSATQMAAQHEALGKEVKEGLKQDKKEAKDALKPLEVEMKGAEKPGDKTLDVKAKGAGPLREERREPDPGTPRLAKHEHHTKTPPKAKLPEKEEKGFFSRLFGGLADLWKSLTDMTDLVPVADAGINAKAGKAPQNQLRGQANPARAKEQRSQRDEEVRKEKERLNADLRQHPGPDNLQPKKLEEKVEVPAVKTEIPDVETQANEQMKDYLAAQVPPEARQLADERMEEILEPKLAEPRGKLEKEVGRQKQHRAKVLKDKDRDLKKLNEQAPPSASVPRLCLFLEEASCFHVFTKNKIIELELATWDTSLETCAS</sequence>
<feature type="compositionally biased region" description="Basic and acidic residues" evidence="1">
    <location>
        <begin position="329"/>
        <end position="371"/>
    </location>
</feature>
<comment type="caution">
    <text evidence="2">The sequence shown here is derived from an EMBL/GenBank/DDBJ whole genome shotgun (WGS) entry which is preliminary data.</text>
</comment>
<organism evidence="2 3">
    <name type="scientific">Microscilla marina ATCC 23134</name>
    <dbReference type="NCBI Taxonomy" id="313606"/>
    <lineage>
        <taxon>Bacteria</taxon>
        <taxon>Pseudomonadati</taxon>
        <taxon>Bacteroidota</taxon>
        <taxon>Cytophagia</taxon>
        <taxon>Cytophagales</taxon>
        <taxon>Microscillaceae</taxon>
        <taxon>Microscilla</taxon>
    </lineage>
</organism>
<accession>A1ZCZ4</accession>
<feature type="region of interest" description="Disordered" evidence="1">
    <location>
        <begin position="1"/>
        <end position="169"/>
    </location>
</feature>
<feature type="compositionally biased region" description="Basic and acidic residues" evidence="1">
    <location>
        <begin position="414"/>
        <end position="431"/>
    </location>
</feature>
<dbReference type="Proteomes" id="UP000004095">
    <property type="component" value="Unassembled WGS sequence"/>
</dbReference>
<protein>
    <submittedName>
        <fullName evidence="2">Uncharacterized protein</fullName>
    </submittedName>
</protein>
<name>A1ZCZ4_MICM2</name>
<evidence type="ECO:0000256" key="1">
    <source>
        <dbReference type="SAM" id="MobiDB-lite"/>
    </source>
</evidence>
<feature type="compositionally biased region" description="Basic and acidic residues" evidence="1">
    <location>
        <begin position="197"/>
        <end position="251"/>
    </location>
</feature>
<feature type="region of interest" description="Disordered" evidence="1">
    <location>
        <begin position="197"/>
        <end position="276"/>
    </location>
</feature>